<dbReference type="InterPro" id="IPR004254">
    <property type="entry name" value="AdipoR/HlyIII-related"/>
</dbReference>
<sequence>MALLKDNTTPRPGSEMRAYSRAERTSDLVLHVAALGIALGAVPVLIAVTLLWRRDAASVFGVSIYGLTLIAMLTASLLYNHAGRPHMKALFRRIDMSAIHLKIAGTYTPFALLTGAGSGLLAAVWSAALGAMAITLFRRNVSSGLAVLMCLCTGWAIIFGGWDILGALPRSVVALMLIGGVLYSVGTPFLLAWRLKFHNTIWHGFVVVASVVLYVAVLLCVAAPQVAPSIN</sequence>
<protein>
    <submittedName>
        <fullName evidence="6">Hemolysin III family protein</fullName>
    </submittedName>
</protein>
<dbReference type="EMBL" id="JAQIOY010000001">
    <property type="protein sequence ID" value="MDA7423758.1"/>
    <property type="molecule type" value="Genomic_DNA"/>
</dbReference>
<organism evidence="6 7">
    <name type="scientific">Thalassococcus lentus</name>
    <dbReference type="NCBI Taxonomy" id="1210524"/>
    <lineage>
        <taxon>Bacteria</taxon>
        <taxon>Pseudomonadati</taxon>
        <taxon>Pseudomonadota</taxon>
        <taxon>Alphaproteobacteria</taxon>
        <taxon>Rhodobacterales</taxon>
        <taxon>Roseobacteraceae</taxon>
        <taxon>Thalassococcus</taxon>
    </lineage>
</organism>
<proteinExistence type="predicted"/>
<comment type="subcellular location">
    <subcellularLocation>
        <location evidence="1">Membrane</location>
        <topology evidence="1">Multi-pass membrane protein</topology>
    </subcellularLocation>
</comment>
<keyword evidence="7" id="KW-1185">Reference proteome</keyword>
<dbReference type="Proteomes" id="UP001210720">
    <property type="component" value="Unassembled WGS sequence"/>
</dbReference>
<feature type="transmembrane region" description="Helical" evidence="5">
    <location>
        <begin position="59"/>
        <end position="79"/>
    </location>
</feature>
<feature type="transmembrane region" description="Helical" evidence="5">
    <location>
        <begin position="110"/>
        <end position="137"/>
    </location>
</feature>
<dbReference type="Pfam" id="PF03006">
    <property type="entry name" value="HlyIII"/>
    <property type="match status" value="1"/>
</dbReference>
<evidence type="ECO:0000256" key="2">
    <source>
        <dbReference type="ARBA" id="ARBA00022692"/>
    </source>
</evidence>
<evidence type="ECO:0000313" key="6">
    <source>
        <dbReference type="EMBL" id="MDA7423758.1"/>
    </source>
</evidence>
<feature type="transmembrane region" description="Helical" evidence="5">
    <location>
        <begin position="171"/>
        <end position="193"/>
    </location>
</feature>
<keyword evidence="3 5" id="KW-1133">Transmembrane helix</keyword>
<comment type="caution">
    <text evidence="6">The sequence shown here is derived from an EMBL/GenBank/DDBJ whole genome shotgun (WGS) entry which is preliminary data.</text>
</comment>
<feature type="transmembrane region" description="Helical" evidence="5">
    <location>
        <begin position="144"/>
        <end position="165"/>
    </location>
</feature>
<evidence type="ECO:0000256" key="1">
    <source>
        <dbReference type="ARBA" id="ARBA00004141"/>
    </source>
</evidence>
<evidence type="ECO:0000256" key="3">
    <source>
        <dbReference type="ARBA" id="ARBA00022989"/>
    </source>
</evidence>
<accession>A0ABT4XP83</accession>
<dbReference type="RefSeq" id="WP_271431093.1">
    <property type="nucleotide sequence ID" value="NZ_JAQIOY010000001.1"/>
</dbReference>
<feature type="transmembrane region" description="Helical" evidence="5">
    <location>
        <begin position="205"/>
        <end position="227"/>
    </location>
</feature>
<keyword evidence="4 5" id="KW-0472">Membrane</keyword>
<evidence type="ECO:0000313" key="7">
    <source>
        <dbReference type="Proteomes" id="UP001210720"/>
    </source>
</evidence>
<keyword evidence="2 5" id="KW-0812">Transmembrane</keyword>
<feature type="transmembrane region" description="Helical" evidence="5">
    <location>
        <begin position="28"/>
        <end position="52"/>
    </location>
</feature>
<evidence type="ECO:0000256" key="5">
    <source>
        <dbReference type="SAM" id="Phobius"/>
    </source>
</evidence>
<reference evidence="6 7" key="1">
    <citation type="submission" date="2023-01" db="EMBL/GenBank/DDBJ databases">
        <title>Thalassococcus onchidii sp. nov., isolated from a marine invertebrate from the South China Sea.</title>
        <authorList>
            <person name="Xu S."/>
            <person name="Liu Z."/>
            <person name="Xu Y."/>
        </authorList>
    </citation>
    <scope>NUCLEOTIDE SEQUENCE [LARGE SCALE GENOMIC DNA]</scope>
    <source>
        <strain evidence="6 7">KCTC 32084</strain>
    </source>
</reference>
<evidence type="ECO:0000256" key="4">
    <source>
        <dbReference type="ARBA" id="ARBA00023136"/>
    </source>
</evidence>
<name>A0ABT4XP83_9RHOB</name>
<gene>
    <name evidence="6" type="ORF">PFY00_03390</name>
</gene>